<evidence type="ECO:0000313" key="7">
    <source>
        <dbReference type="EMBL" id="KAH7300895.1"/>
    </source>
</evidence>
<comment type="subcellular location">
    <subcellularLocation>
        <location evidence="1">Membrane</location>
        <topology evidence="1">Single-pass membrane protein</topology>
    </subcellularLocation>
</comment>
<keyword evidence="4 5" id="KW-0472">Membrane</keyword>
<proteinExistence type="predicted"/>
<dbReference type="InterPro" id="IPR044839">
    <property type="entry name" value="NDR1-like"/>
</dbReference>
<dbReference type="InterPro" id="IPR004864">
    <property type="entry name" value="LEA_2"/>
</dbReference>
<dbReference type="SUPFAM" id="SSF117070">
    <property type="entry name" value="LEA14-like"/>
    <property type="match status" value="1"/>
</dbReference>
<evidence type="ECO:0000256" key="1">
    <source>
        <dbReference type="ARBA" id="ARBA00004167"/>
    </source>
</evidence>
<keyword evidence="2 5" id="KW-0812">Transmembrane</keyword>
<dbReference type="OrthoDB" id="2016264at2759"/>
<dbReference type="GO" id="GO:0005886">
    <property type="term" value="C:plasma membrane"/>
    <property type="evidence" value="ECO:0007669"/>
    <property type="project" value="TreeGrafter"/>
</dbReference>
<comment type="caution">
    <text evidence="7">The sequence shown here is derived from an EMBL/GenBank/DDBJ whole genome shotgun (WGS) entry which is preliminary data.</text>
</comment>
<dbReference type="PANTHER" id="PTHR31234:SF8">
    <property type="entry name" value="EXPRESSED PROTEIN"/>
    <property type="match status" value="1"/>
</dbReference>
<organism evidence="7 8">
    <name type="scientific">Ceratopteris richardii</name>
    <name type="common">Triangle waterfern</name>
    <dbReference type="NCBI Taxonomy" id="49495"/>
    <lineage>
        <taxon>Eukaryota</taxon>
        <taxon>Viridiplantae</taxon>
        <taxon>Streptophyta</taxon>
        <taxon>Embryophyta</taxon>
        <taxon>Tracheophyta</taxon>
        <taxon>Polypodiopsida</taxon>
        <taxon>Polypodiidae</taxon>
        <taxon>Polypodiales</taxon>
        <taxon>Pteridineae</taxon>
        <taxon>Pteridaceae</taxon>
        <taxon>Parkerioideae</taxon>
        <taxon>Ceratopteris</taxon>
    </lineage>
</organism>
<reference evidence="7 8" key="1">
    <citation type="submission" date="2021-08" db="EMBL/GenBank/DDBJ databases">
        <title>WGS assembly of Ceratopteris richardii.</title>
        <authorList>
            <person name="Marchant D.B."/>
            <person name="Chen G."/>
            <person name="Jenkins J."/>
            <person name="Shu S."/>
            <person name="Leebens-Mack J."/>
            <person name="Grimwood J."/>
            <person name="Schmutz J."/>
            <person name="Soltis P."/>
            <person name="Soltis D."/>
            <person name="Chen Z.-H."/>
        </authorList>
    </citation>
    <scope>NUCLEOTIDE SEQUENCE [LARGE SCALE GENOMIC DNA]</scope>
    <source>
        <strain evidence="7">Whitten #5841</strain>
        <tissue evidence="7">Leaf</tissue>
    </source>
</reference>
<accession>A0A8T2RZ96</accession>
<dbReference type="OMA" id="MGDVRAK"/>
<dbReference type="GO" id="GO:0098542">
    <property type="term" value="P:defense response to other organism"/>
    <property type="evidence" value="ECO:0007669"/>
    <property type="project" value="InterPro"/>
</dbReference>
<dbReference type="Pfam" id="PF03168">
    <property type="entry name" value="LEA_2"/>
    <property type="match status" value="1"/>
</dbReference>
<evidence type="ECO:0000313" key="8">
    <source>
        <dbReference type="Proteomes" id="UP000825935"/>
    </source>
</evidence>
<evidence type="ECO:0000256" key="4">
    <source>
        <dbReference type="ARBA" id="ARBA00023136"/>
    </source>
</evidence>
<protein>
    <recommendedName>
        <fullName evidence="6">Late embryogenesis abundant protein LEA-2 subgroup domain-containing protein</fullName>
    </recommendedName>
</protein>
<dbReference type="EMBL" id="CM035428">
    <property type="protein sequence ID" value="KAH7300896.1"/>
    <property type="molecule type" value="Genomic_DNA"/>
</dbReference>
<gene>
    <name evidence="7" type="ORF">KP509_23G002700</name>
</gene>
<evidence type="ECO:0000256" key="5">
    <source>
        <dbReference type="SAM" id="Phobius"/>
    </source>
</evidence>
<dbReference type="AlphaFoldDB" id="A0A8T2RZ96"/>
<dbReference type="EMBL" id="CM035428">
    <property type="protein sequence ID" value="KAH7300895.1"/>
    <property type="molecule type" value="Genomic_DNA"/>
</dbReference>
<sequence length="216" mass="23793">MAYGRLDMPPSYREDEPSQSLCNCCCCVSLSLLFFLLIAIGIALLFILVVKPRKPEFNLESVSVQNFQIEREFQGHSLGVFLSMHITLIFSASNPNKVSIDYSPTQFTCVYRDAILGVAKVPSFHQAAHSHSALTAVVTVEHVNVAQSLSLDLLHDVTSNNRVGFIINGPVEARVKVLGISSPKVEVNVNCRLVVQPHEKQIANRDCDIGQLTLSD</sequence>
<keyword evidence="8" id="KW-1185">Reference proteome</keyword>
<dbReference type="Proteomes" id="UP000825935">
    <property type="component" value="Chromosome 23"/>
</dbReference>
<feature type="transmembrane region" description="Helical" evidence="5">
    <location>
        <begin position="21"/>
        <end position="50"/>
    </location>
</feature>
<keyword evidence="3 5" id="KW-1133">Transmembrane helix</keyword>
<evidence type="ECO:0000256" key="3">
    <source>
        <dbReference type="ARBA" id="ARBA00022989"/>
    </source>
</evidence>
<feature type="domain" description="Late embryogenesis abundant protein LEA-2 subgroup" evidence="6">
    <location>
        <begin position="91"/>
        <end position="191"/>
    </location>
</feature>
<evidence type="ECO:0000256" key="2">
    <source>
        <dbReference type="ARBA" id="ARBA00022692"/>
    </source>
</evidence>
<name>A0A8T2RZ96_CERRI</name>
<dbReference type="PANTHER" id="PTHR31234">
    <property type="entry name" value="LATE EMBRYOGENESIS ABUNDANT (LEA) HYDROXYPROLINE-RICH GLYCOPROTEIN FAMILY"/>
    <property type="match status" value="1"/>
</dbReference>
<evidence type="ECO:0000259" key="6">
    <source>
        <dbReference type="Pfam" id="PF03168"/>
    </source>
</evidence>
<dbReference type="Gene3D" id="2.60.40.1820">
    <property type="match status" value="1"/>
</dbReference>